<evidence type="ECO:0000259" key="14">
    <source>
        <dbReference type="Pfam" id="PF08345"/>
    </source>
</evidence>
<evidence type="ECO:0000256" key="5">
    <source>
        <dbReference type="ARBA" id="ARBA00017949"/>
    </source>
</evidence>
<sequence>MELSKKGKYLLAFGSIAILIIAIVVYMNIVSKEKTLLFSDQSQKTLAQISNSLLEAGIEFDYPPPGVNGLMIADSDVSKAKIQLTSDNVFSPNIVGFELFNESQPSMSELHQKVNYQRALQGELEKSILLIEGVESVRVHLAIPREKTFSRSKVIVKAAVTLGLDSHGLSNITMIMRSVRELVSGSVNNLSPNNVSILNSRGELLSSNNQKLTIGSFGLKQQLEQQVEQKVLNLLGVHFVPEEIGVSSWITVNNDKVSETSQGIDERFEPVVTQRTTEVQQGKKKVPSKQITDEQFGYREVTRNVDYAQGGIKRMSVSVIVPATTPFTEENLRQLLTSALSLDYSRGDSLTVVIAEQTQTEPDPGREVAMLSPSVMTQTEPKIQTLASESLLRAYVMAAVSLIVLLIALLTIQSIKLKKLVSLTQKEEQTVLKSLDVWLEEKQVERG</sequence>
<comment type="function">
    <text evidence="1">The M ring may be actively involved in energy transduction.</text>
</comment>
<accession>A0AAP6ZSW9</accession>
<evidence type="ECO:0000313" key="15">
    <source>
        <dbReference type="EMBL" id="NOJ23564.1"/>
    </source>
</evidence>
<dbReference type="InterPro" id="IPR045851">
    <property type="entry name" value="AMP-bd_C_sf"/>
</dbReference>
<evidence type="ECO:0000256" key="3">
    <source>
        <dbReference type="ARBA" id="ARBA00004651"/>
    </source>
</evidence>
<comment type="subcellular location">
    <subcellularLocation>
        <location evidence="2">Bacterial flagellum basal body</location>
    </subcellularLocation>
    <subcellularLocation>
        <location evidence="3">Cell membrane</location>
        <topology evidence="3">Multi-pass membrane protein</topology>
    </subcellularLocation>
</comment>
<dbReference type="Gene3D" id="3.30.300.30">
    <property type="match status" value="1"/>
</dbReference>
<dbReference type="EMBL" id="VTXP01000005">
    <property type="protein sequence ID" value="NOJ23564.1"/>
    <property type="molecule type" value="Genomic_DNA"/>
</dbReference>
<keyword evidence="6" id="KW-1003">Cell membrane</keyword>
<dbReference type="InterPro" id="IPR013556">
    <property type="entry name" value="Flag_M-ring_C"/>
</dbReference>
<evidence type="ECO:0000256" key="6">
    <source>
        <dbReference type="ARBA" id="ARBA00022475"/>
    </source>
</evidence>
<evidence type="ECO:0000256" key="2">
    <source>
        <dbReference type="ARBA" id="ARBA00004117"/>
    </source>
</evidence>
<evidence type="ECO:0000256" key="1">
    <source>
        <dbReference type="ARBA" id="ARBA00003820"/>
    </source>
</evidence>
<feature type="transmembrane region" description="Helical" evidence="12">
    <location>
        <begin position="392"/>
        <end position="412"/>
    </location>
</feature>
<dbReference type="InterPro" id="IPR000067">
    <property type="entry name" value="FlgMring_FliF"/>
</dbReference>
<comment type="subunit">
    <text evidence="11">The basal body constitutes a major portion of the flagellar organelle and consists of four rings (L,P,S, and M) mounted on a central rod. The M ring is integral to the inner membrane of the cell and may be connected to the flagellar rod via the S ring. The S (supramembrane ring) lies just distal to the M ring. The L and P rings lie in the outer membrane and the periplasmic space, respectively.</text>
</comment>
<dbReference type="Pfam" id="PF01514">
    <property type="entry name" value="YscJ_FliF"/>
    <property type="match status" value="1"/>
</dbReference>
<dbReference type="PANTHER" id="PTHR30046">
    <property type="entry name" value="FLAGELLAR M-RING PROTEIN"/>
    <property type="match status" value="1"/>
</dbReference>
<dbReference type="GO" id="GO:0003774">
    <property type="term" value="F:cytoskeletal motor activity"/>
    <property type="evidence" value="ECO:0007669"/>
    <property type="project" value="InterPro"/>
</dbReference>
<evidence type="ECO:0000256" key="4">
    <source>
        <dbReference type="ARBA" id="ARBA00007971"/>
    </source>
</evidence>
<dbReference type="GO" id="GO:0009431">
    <property type="term" value="C:bacterial-type flagellum basal body, MS ring"/>
    <property type="evidence" value="ECO:0007669"/>
    <property type="project" value="InterPro"/>
</dbReference>
<name>A0AAP6ZSW9_9VIBR</name>
<evidence type="ECO:0000313" key="16">
    <source>
        <dbReference type="Proteomes" id="UP000576645"/>
    </source>
</evidence>
<organism evidence="15 16">
    <name type="scientific">Vibrio coralliilyticus</name>
    <dbReference type="NCBI Taxonomy" id="190893"/>
    <lineage>
        <taxon>Bacteria</taxon>
        <taxon>Pseudomonadati</taxon>
        <taxon>Pseudomonadota</taxon>
        <taxon>Gammaproteobacteria</taxon>
        <taxon>Vibrionales</taxon>
        <taxon>Vibrionaceae</taxon>
        <taxon>Vibrio</taxon>
    </lineage>
</organism>
<dbReference type="GO" id="GO:0071973">
    <property type="term" value="P:bacterial-type flagellum-dependent cell motility"/>
    <property type="evidence" value="ECO:0007669"/>
    <property type="project" value="InterPro"/>
</dbReference>
<gene>
    <name evidence="15" type="ORF">F0238_12580</name>
</gene>
<feature type="transmembrane region" description="Helical" evidence="12">
    <location>
        <begin position="9"/>
        <end position="29"/>
    </location>
</feature>
<evidence type="ECO:0000256" key="10">
    <source>
        <dbReference type="ARBA" id="ARBA00023143"/>
    </source>
</evidence>
<keyword evidence="10" id="KW-0975">Bacterial flagellum</keyword>
<keyword evidence="7 12" id="KW-0812">Transmembrane</keyword>
<evidence type="ECO:0000256" key="12">
    <source>
        <dbReference type="SAM" id="Phobius"/>
    </source>
</evidence>
<comment type="caution">
    <text evidence="15">The sequence shown here is derived from an EMBL/GenBank/DDBJ whole genome shotgun (WGS) entry which is preliminary data.</text>
</comment>
<evidence type="ECO:0000256" key="8">
    <source>
        <dbReference type="ARBA" id="ARBA00022989"/>
    </source>
</evidence>
<reference evidence="15 16" key="1">
    <citation type="submission" date="2019-09" db="EMBL/GenBank/DDBJ databases">
        <title>Draft genome sequencing and comparative genomics of hatchery-associated Vibrios.</title>
        <authorList>
            <person name="Kehlet-Delgado H."/>
            <person name="Mueller R.S."/>
        </authorList>
    </citation>
    <scope>NUCLEOTIDE SEQUENCE [LARGE SCALE GENOMIC DNA]</scope>
    <source>
        <strain evidence="15 16">09-121-3</strain>
    </source>
</reference>
<dbReference type="PANTHER" id="PTHR30046:SF0">
    <property type="entry name" value="FLAGELLAR M-RING PROTEIN"/>
    <property type="match status" value="1"/>
</dbReference>
<evidence type="ECO:0000256" key="7">
    <source>
        <dbReference type="ARBA" id="ARBA00022692"/>
    </source>
</evidence>
<dbReference type="AlphaFoldDB" id="A0AAP6ZSW9"/>
<evidence type="ECO:0000256" key="9">
    <source>
        <dbReference type="ARBA" id="ARBA00023136"/>
    </source>
</evidence>
<keyword evidence="8 12" id="KW-1133">Transmembrane helix</keyword>
<feature type="domain" description="Flagellar M-ring N-terminal" evidence="13">
    <location>
        <begin position="33"/>
        <end position="206"/>
    </location>
</feature>
<keyword evidence="9 12" id="KW-0472">Membrane</keyword>
<feature type="domain" description="Flagellar M-ring C-terminal" evidence="14">
    <location>
        <begin position="269"/>
        <end position="353"/>
    </location>
</feature>
<proteinExistence type="inferred from homology"/>
<dbReference type="PRINTS" id="PR01009">
    <property type="entry name" value="FLGMRINGFLIF"/>
</dbReference>
<dbReference type="Proteomes" id="UP000576645">
    <property type="component" value="Unassembled WGS sequence"/>
</dbReference>
<dbReference type="InterPro" id="IPR043427">
    <property type="entry name" value="YscJ/FliF"/>
</dbReference>
<comment type="similarity">
    <text evidence="4">Belongs to the FliF family.</text>
</comment>
<evidence type="ECO:0000259" key="13">
    <source>
        <dbReference type="Pfam" id="PF01514"/>
    </source>
</evidence>
<protein>
    <recommendedName>
        <fullName evidence="5">Flagellar M-ring protein</fullName>
    </recommendedName>
</protein>
<dbReference type="Pfam" id="PF08345">
    <property type="entry name" value="YscJ_FliF_C"/>
    <property type="match status" value="1"/>
</dbReference>
<dbReference type="InterPro" id="IPR006182">
    <property type="entry name" value="FliF_N_dom"/>
</dbReference>
<dbReference type="GO" id="GO:0005886">
    <property type="term" value="C:plasma membrane"/>
    <property type="evidence" value="ECO:0007669"/>
    <property type="project" value="UniProtKB-SubCell"/>
</dbReference>
<evidence type="ECO:0000256" key="11">
    <source>
        <dbReference type="ARBA" id="ARBA00025936"/>
    </source>
</evidence>